<dbReference type="GO" id="GO:0016740">
    <property type="term" value="F:transferase activity"/>
    <property type="evidence" value="ECO:0007669"/>
    <property type="project" value="UniProtKB-KW"/>
</dbReference>
<keyword evidence="7" id="KW-1185">Reference proteome</keyword>
<dbReference type="Pfam" id="PF01755">
    <property type="entry name" value="Glyco_transf_25"/>
    <property type="match status" value="1"/>
</dbReference>
<name>A0AA38RUF6_9PEZI</name>
<dbReference type="PANTHER" id="PTHR10730:SF53">
    <property type="entry name" value="GLYCOSYLTRANSFERASE 25 FAMILY MEMBER"/>
    <property type="match status" value="1"/>
</dbReference>
<dbReference type="AlphaFoldDB" id="A0AA38RUF6"/>
<dbReference type="PANTHER" id="PTHR10730">
    <property type="entry name" value="PROCOLLAGEN-LYSINE,2-OXOGLUTARATE 5-DIOXYGENASE/GLYCOSYLTRANSFERASE 25 FAMILY MEMBER"/>
    <property type="match status" value="1"/>
</dbReference>
<feature type="domain" description="Glycosyl transferase family 25" evidence="5">
    <location>
        <begin position="16"/>
        <end position="114"/>
    </location>
</feature>
<evidence type="ECO:0000256" key="2">
    <source>
        <dbReference type="ARBA" id="ARBA00022676"/>
    </source>
</evidence>
<accession>A0AA38RUF6</accession>
<comment type="caution">
    <text evidence="6">The sequence shown here is derived from an EMBL/GenBank/DDBJ whole genome shotgun (WGS) entry which is preliminary data.</text>
</comment>
<evidence type="ECO:0000313" key="7">
    <source>
        <dbReference type="Proteomes" id="UP001174694"/>
    </source>
</evidence>
<organism evidence="6 7">
    <name type="scientific">Pleurostoma richardsiae</name>
    <dbReference type="NCBI Taxonomy" id="41990"/>
    <lineage>
        <taxon>Eukaryota</taxon>
        <taxon>Fungi</taxon>
        <taxon>Dikarya</taxon>
        <taxon>Ascomycota</taxon>
        <taxon>Pezizomycotina</taxon>
        <taxon>Sordariomycetes</taxon>
        <taxon>Sordariomycetidae</taxon>
        <taxon>Calosphaeriales</taxon>
        <taxon>Pleurostomataceae</taxon>
        <taxon>Pleurostoma</taxon>
    </lineage>
</organism>
<gene>
    <name evidence="6" type="ORF">NKR23_g615</name>
</gene>
<dbReference type="CDD" id="cd06532">
    <property type="entry name" value="Glyco_transf_25"/>
    <property type="match status" value="1"/>
</dbReference>
<dbReference type="InterPro" id="IPR050757">
    <property type="entry name" value="Collagen_mod_GT25"/>
</dbReference>
<evidence type="ECO:0000313" key="6">
    <source>
        <dbReference type="EMBL" id="KAJ9157504.1"/>
    </source>
</evidence>
<feature type="region of interest" description="Disordered" evidence="4">
    <location>
        <begin position="134"/>
        <end position="157"/>
    </location>
</feature>
<comment type="similarity">
    <text evidence="1">Belongs to the glycosyltransferase 25 family.</text>
</comment>
<evidence type="ECO:0000256" key="3">
    <source>
        <dbReference type="ARBA" id="ARBA00022679"/>
    </source>
</evidence>
<keyword evidence="2" id="KW-0328">Glycosyltransferase</keyword>
<dbReference type="EMBL" id="JANBVO010000001">
    <property type="protein sequence ID" value="KAJ9157504.1"/>
    <property type="molecule type" value="Genomic_DNA"/>
</dbReference>
<evidence type="ECO:0000259" key="5">
    <source>
        <dbReference type="Pfam" id="PF01755"/>
    </source>
</evidence>
<evidence type="ECO:0000256" key="1">
    <source>
        <dbReference type="ARBA" id="ARBA00006721"/>
    </source>
</evidence>
<proteinExistence type="inferred from homology"/>
<dbReference type="InterPro" id="IPR002654">
    <property type="entry name" value="Glyco_trans_25"/>
</dbReference>
<evidence type="ECO:0000256" key="4">
    <source>
        <dbReference type="SAM" id="MobiDB-lite"/>
    </source>
</evidence>
<dbReference type="Proteomes" id="UP001174694">
    <property type="component" value="Unassembled WGS sequence"/>
</dbReference>
<keyword evidence="3 6" id="KW-0808">Transferase</keyword>
<protein>
    <submittedName>
        <fullName evidence="6">Glycosyl transferase family 25 protein</fullName>
    </submittedName>
</protein>
<sequence>MRAAGNRTLGFHSIRFINMKSRYDRQDAAVIQAYLSGIDLQDAAAVDGATINAVGLPPTSNDALKPGEKGCFRAHANIWSEVVQKRLPPVLVIESDATWDVNLRPIVALLNKHFTDLLRNMAVRPLYGEHAADNETAPLADDTGRSDAADPWWQPVDHRAPPLQPPPYLAEADADDPWHSDYWDLLSFGHCFDLQKAPNRHIRYADPWVPAGKDYFGHQLGVERVVHQSGGTVCTTAYAVTQRGAAKLLLRMALDLDMPIDLIMQSMIANGELTAYSTIPTVMAQWHYKPNLGMEYRGANSDIQGTMVEALSGDNAPTMDGWEEAKSSKSVWMSKPSHPDAAFSEMALKVAWERIFSNEKDISVELG</sequence>
<reference evidence="6" key="1">
    <citation type="submission" date="2022-07" db="EMBL/GenBank/DDBJ databases">
        <title>Fungi with potential for degradation of polypropylene.</title>
        <authorList>
            <person name="Gostincar C."/>
        </authorList>
    </citation>
    <scope>NUCLEOTIDE SEQUENCE</scope>
    <source>
        <strain evidence="6">EXF-13308</strain>
    </source>
</reference>